<reference evidence="2" key="1">
    <citation type="submission" date="2016-10" db="EMBL/GenBank/DDBJ databases">
        <authorList>
            <person name="Varghese N."/>
            <person name="Submissions S."/>
        </authorList>
    </citation>
    <scope>NUCLEOTIDE SEQUENCE [LARGE SCALE GENOMIC DNA]</scope>
    <source>
        <strain evidence="2">LMG 22563</strain>
    </source>
</reference>
<dbReference type="Pfam" id="PF12721">
    <property type="entry name" value="RHIM"/>
    <property type="match status" value="1"/>
</dbReference>
<gene>
    <name evidence="1" type="ORF">SAMN05216602_1465</name>
</gene>
<accession>A0A1I3I6R8</accession>
<organism evidence="1 2">
    <name type="scientific">Phytopseudomonas argentinensis</name>
    <dbReference type="NCBI Taxonomy" id="289370"/>
    <lineage>
        <taxon>Bacteria</taxon>
        <taxon>Pseudomonadati</taxon>
        <taxon>Pseudomonadota</taxon>
        <taxon>Gammaproteobacteria</taxon>
        <taxon>Pseudomonadales</taxon>
        <taxon>Pseudomonadaceae</taxon>
        <taxon>Phytopseudomonas</taxon>
    </lineage>
</organism>
<name>A0A1I3I6R8_9GAMM</name>
<keyword evidence="2" id="KW-1185">Reference proteome</keyword>
<proteinExistence type="predicted"/>
<dbReference type="STRING" id="289370.SAMN05216602_1465"/>
<dbReference type="Proteomes" id="UP000183018">
    <property type="component" value="Unassembled WGS sequence"/>
</dbReference>
<evidence type="ECO:0000313" key="2">
    <source>
        <dbReference type="Proteomes" id="UP000183018"/>
    </source>
</evidence>
<sequence>MNFTDDLYNDTVYIRKTDGSVVGPYKTSVGKLTPIFDSALVVSEGDELIRDLPNGRQEVHTIVDVDFFSGMPGMDPCFNLHLRKPGAANQTSVQTNHITINNSSGIQVGNDNVMNIQNAFNDLIQRIDNSNGTLEDKQEAKSRIASLLKHPLVAAVLGGVTGGIF</sequence>
<dbReference type="RefSeq" id="WP_074881673.1">
    <property type="nucleotide sequence ID" value="NZ_FORC01000001.1"/>
</dbReference>
<dbReference type="AlphaFoldDB" id="A0A1I3I6R8"/>
<dbReference type="EMBL" id="FORC01000001">
    <property type="protein sequence ID" value="SFI43688.1"/>
    <property type="molecule type" value="Genomic_DNA"/>
</dbReference>
<dbReference type="OrthoDB" id="9134379at2"/>
<dbReference type="InterPro" id="IPR025735">
    <property type="entry name" value="RHIM"/>
</dbReference>
<protein>
    <submittedName>
        <fullName evidence="1">RIP homotypic interaction motif-containing protein</fullName>
    </submittedName>
</protein>
<evidence type="ECO:0000313" key="1">
    <source>
        <dbReference type="EMBL" id="SFI43688.1"/>
    </source>
</evidence>